<dbReference type="InterPro" id="IPR046357">
    <property type="entry name" value="PPIase_dom_sf"/>
</dbReference>
<keyword evidence="9" id="KW-1185">Reference proteome</keyword>
<dbReference type="SUPFAM" id="SSF54534">
    <property type="entry name" value="FKBP-like"/>
    <property type="match status" value="1"/>
</dbReference>
<comment type="similarity">
    <text evidence="2 6">Belongs to the FKBP-type PPIase family.</text>
</comment>
<name>A0A6N6M6S9_9FLAO</name>
<gene>
    <name evidence="8" type="ORF">F3059_12975</name>
</gene>
<evidence type="ECO:0000256" key="2">
    <source>
        <dbReference type="ARBA" id="ARBA00006577"/>
    </source>
</evidence>
<evidence type="ECO:0000256" key="1">
    <source>
        <dbReference type="ARBA" id="ARBA00000971"/>
    </source>
</evidence>
<dbReference type="AlphaFoldDB" id="A0A6N6M6S9"/>
<dbReference type="OrthoDB" id="1093155at2"/>
<evidence type="ECO:0000313" key="8">
    <source>
        <dbReference type="EMBL" id="KAB1061983.1"/>
    </source>
</evidence>
<dbReference type="InterPro" id="IPR001179">
    <property type="entry name" value="PPIase_FKBP_dom"/>
</dbReference>
<keyword evidence="4 5" id="KW-0413">Isomerase</keyword>
<evidence type="ECO:0000256" key="6">
    <source>
        <dbReference type="RuleBase" id="RU003915"/>
    </source>
</evidence>
<keyword evidence="3 5" id="KW-0697">Rotamase</keyword>
<sequence>MRSLIFLFLLSAIFSCNSNSKSSENKLVNADKKDFTKEELLEINREREMVEFKLIEKYIERRGWEMERSGSGLFYSVYDSASTPGPKATEKRVATIEYVVSLLNGDTVYTSEEDGLKEFVIGMDHVENGLHEGITYMRVGDRARFIIPPRLAHGLAGDRKKIPMHSSIVYDVKLVSLK</sequence>
<feature type="domain" description="PPIase FKBP-type" evidence="7">
    <location>
        <begin position="91"/>
        <end position="178"/>
    </location>
</feature>
<comment type="caution">
    <text evidence="8">The sequence shown here is derived from an EMBL/GenBank/DDBJ whole genome shotgun (WGS) entry which is preliminary data.</text>
</comment>
<dbReference type="PROSITE" id="PS50059">
    <property type="entry name" value="FKBP_PPIASE"/>
    <property type="match status" value="1"/>
</dbReference>
<dbReference type="Pfam" id="PF00254">
    <property type="entry name" value="FKBP_C"/>
    <property type="match status" value="1"/>
</dbReference>
<evidence type="ECO:0000313" key="9">
    <source>
        <dbReference type="Proteomes" id="UP000435357"/>
    </source>
</evidence>
<dbReference type="PROSITE" id="PS51257">
    <property type="entry name" value="PROKAR_LIPOPROTEIN"/>
    <property type="match status" value="1"/>
</dbReference>
<protein>
    <recommendedName>
        <fullName evidence="6">Peptidyl-prolyl cis-trans isomerase</fullName>
        <ecNumber evidence="6">5.2.1.8</ecNumber>
    </recommendedName>
</protein>
<dbReference type="EMBL" id="WACR01000013">
    <property type="protein sequence ID" value="KAB1061983.1"/>
    <property type="molecule type" value="Genomic_DNA"/>
</dbReference>
<dbReference type="Gene3D" id="3.10.50.40">
    <property type="match status" value="1"/>
</dbReference>
<reference evidence="8 9" key="1">
    <citation type="submission" date="2019-09" db="EMBL/GenBank/DDBJ databases">
        <title>Genomes of Cryomorphaceae.</title>
        <authorList>
            <person name="Bowman J.P."/>
        </authorList>
    </citation>
    <scope>NUCLEOTIDE SEQUENCE [LARGE SCALE GENOMIC DNA]</scope>
    <source>
        <strain evidence="8 9">KCTC 52047</strain>
    </source>
</reference>
<dbReference type="RefSeq" id="WP_151169969.1">
    <property type="nucleotide sequence ID" value="NZ_WACR01000013.1"/>
</dbReference>
<dbReference type="EC" id="5.2.1.8" evidence="6"/>
<organism evidence="8 9">
    <name type="scientific">Salibacter halophilus</name>
    <dbReference type="NCBI Taxonomy" id="1803916"/>
    <lineage>
        <taxon>Bacteria</taxon>
        <taxon>Pseudomonadati</taxon>
        <taxon>Bacteroidota</taxon>
        <taxon>Flavobacteriia</taxon>
        <taxon>Flavobacteriales</taxon>
        <taxon>Salibacteraceae</taxon>
        <taxon>Salibacter</taxon>
    </lineage>
</organism>
<evidence type="ECO:0000259" key="7">
    <source>
        <dbReference type="PROSITE" id="PS50059"/>
    </source>
</evidence>
<dbReference type="PANTHER" id="PTHR43811">
    <property type="entry name" value="FKBP-TYPE PEPTIDYL-PROLYL CIS-TRANS ISOMERASE FKPA"/>
    <property type="match status" value="1"/>
</dbReference>
<comment type="catalytic activity">
    <reaction evidence="1 5 6">
        <text>[protein]-peptidylproline (omega=180) = [protein]-peptidylproline (omega=0)</text>
        <dbReference type="Rhea" id="RHEA:16237"/>
        <dbReference type="Rhea" id="RHEA-COMP:10747"/>
        <dbReference type="Rhea" id="RHEA-COMP:10748"/>
        <dbReference type="ChEBI" id="CHEBI:83833"/>
        <dbReference type="ChEBI" id="CHEBI:83834"/>
        <dbReference type="EC" id="5.2.1.8"/>
    </reaction>
</comment>
<dbReference type="PANTHER" id="PTHR43811:SF19">
    <property type="entry name" value="39 KDA FK506-BINDING NUCLEAR PROTEIN"/>
    <property type="match status" value="1"/>
</dbReference>
<evidence type="ECO:0000256" key="4">
    <source>
        <dbReference type="ARBA" id="ARBA00023235"/>
    </source>
</evidence>
<proteinExistence type="inferred from homology"/>
<dbReference type="Proteomes" id="UP000435357">
    <property type="component" value="Unassembled WGS sequence"/>
</dbReference>
<dbReference type="GO" id="GO:0003755">
    <property type="term" value="F:peptidyl-prolyl cis-trans isomerase activity"/>
    <property type="evidence" value="ECO:0007669"/>
    <property type="project" value="UniProtKB-UniRule"/>
</dbReference>
<evidence type="ECO:0000256" key="3">
    <source>
        <dbReference type="ARBA" id="ARBA00023110"/>
    </source>
</evidence>
<accession>A0A6N6M6S9</accession>
<evidence type="ECO:0000256" key="5">
    <source>
        <dbReference type="PROSITE-ProRule" id="PRU00277"/>
    </source>
</evidence>